<proteinExistence type="predicted"/>
<dbReference type="Proteomes" id="UP000862426">
    <property type="component" value="Unassembled WGS sequence"/>
</dbReference>
<reference evidence="2" key="1">
    <citation type="journal article" date="2018" name="Genome Biol.">
        <title>SKESA: strategic k-mer extension for scrupulous assemblies.</title>
        <authorList>
            <person name="Souvorov A."/>
            <person name="Agarwala R."/>
            <person name="Lipman D.J."/>
        </authorList>
    </citation>
    <scope>NUCLEOTIDE SEQUENCE</scope>
    <source>
        <strain evidence="2">CAV1698</strain>
    </source>
</reference>
<name>A0A9C7QNW7_CITAM</name>
<evidence type="ECO:0000313" key="3">
    <source>
        <dbReference type="Proteomes" id="UP000862426"/>
    </source>
</evidence>
<dbReference type="EMBL" id="DACYAJ020000014">
    <property type="protein sequence ID" value="HCD1255915.1"/>
    <property type="molecule type" value="Genomic_DNA"/>
</dbReference>
<gene>
    <name evidence="2" type="ORF">JD854_RS12760</name>
</gene>
<sequence>MQIGLNTTSLSGSGSLNSSVQPQAVTQNTPVRQKQPVPQGDYPASPLIATRPQRYSVQLNDQLTTLQQADHYLGQLEQQLLDYRHATRRGGQAQQQKGTEISRMLEKRSAMTGGAVDRQLKPVLQGEARVTFYSPELARMLQDSTPGARMFSVFDGRQTQLSAVVVGDDMAPGQHKIQMSNALRRVGVQIQERQGSVTFSTTETQWPNIDKSLSVRDDSGKTADFVSLKTVAEPSHAEELLQCVRQGGARAQESLQQALDTIGEQRAQMASQQEKARQLIDGMSRFPQSESAIQASETLGGVLDHANHNYQVLAQAVNGQARLSSQTVRNLLD</sequence>
<feature type="compositionally biased region" description="Low complexity" evidence="1">
    <location>
        <begin position="1"/>
        <end position="19"/>
    </location>
</feature>
<feature type="compositionally biased region" description="Polar residues" evidence="1">
    <location>
        <begin position="20"/>
        <end position="32"/>
    </location>
</feature>
<dbReference type="AlphaFoldDB" id="A0A9C7QNW7"/>
<evidence type="ECO:0000313" key="2">
    <source>
        <dbReference type="EMBL" id="HCD1255915.1"/>
    </source>
</evidence>
<organism evidence="2 3">
    <name type="scientific">Citrobacter amalonaticus</name>
    <dbReference type="NCBI Taxonomy" id="35703"/>
    <lineage>
        <taxon>Bacteria</taxon>
        <taxon>Pseudomonadati</taxon>
        <taxon>Pseudomonadota</taxon>
        <taxon>Gammaproteobacteria</taxon>
        <taxon>Enterobacterales</taxon>
        <taxon>Enterobacteriaceae</taxon>
        <taxon>Citrobacter</taxon>
    </lineage>
</organism>
<keyword evidence="2" id="KW-0282">Flagellum</keyword>
<evidence type="ECO:0000256" key="1">
    <source>
        <dbReference type="SAM" id="MobiDB-lite"/>
    </source>
</evidence>
<accession>A0A9C7QNW7</accession>
<reference evidence="2" key="2">
    <citation type="submission" date="2022-05" db="EMBL/GenBank/DDBJ databases">
        <authorList>
            <consortium name="NCBI Pathogen Detection Project"/>
        </authorList>
    </citation>
    <scope>NUCLEOTIDE SEQUENCE</scope>
    <source>
        <strain evidence="2">CAV1698</strain>
    </source>
</reference>
<comment type="caution">
    <text evidence="2">The sequence shown here is derived from an EMBL/GenBank/DDBJ whole genome shotgun (WGS) entry which is preliminary data.</text>
</comment>
<feature type="region of interest" description="Disordered" evidence="1">
    <location>
        <begin position="1"/>
        <end position="47"/>
    </location>
</feature>
<keyword evidence="2" id="KW-0966">Cell projection</keyword>
<protein>
    <submittedName>
        <fullName evidence="2">Flagellar hook-associated protein</fullName>
    </submittedName>
</protein>
<keyword evidence="2" id="KW-0969">Cilium</keyword>